<name>A0A2S7KN21_9FLAO</name>
<protein>
    <submittedName>
        <fullName evidence="3">Glycosyl transferase family 2</fullName>
    </submittedName>
</protein>
<reference evidence="3 4" key="1">
    <citation type="submission" date="2016-11" db="EMBL/GenBank/DDBJ databases">
        <title>Trade-off between light-utilization and light-protection in marine flavobacteria.</title>
        <authorList>
            <person name="Kumagai Y."/>
        </authorList>
    </citation>
    <scope>NUCLEOTIDE SEQUENCE [LARGE SCALE GENOMIC DNA]</scope>
    <source>
        <strain evidence="3 4">NBRC 107741</strain>
    </source>
</reference>
<gene>
    <name evidence="3" type="ORF">BST85_03255</name>
</gene>
<dbReference type="AlphaFoldDB" id="A0A2S7KN21"/>
<dbReference type="InterPro" id="IPR029044">
    <property type="entry name" value="Nucleotide-diphossugar_trans"/>
</dbReference>
<feature type="transmembrane region" description="Helical" evidence="1">
    <location>
        <begin position="266"/>
        <end position="283"/>
    </location>
</feature>
<dbReference type="SUPFAM" id="SSF53448">
    <property type="entry name" value="Nucleotide-diphospho-sugar transferases"/>
    <property type="match status" value="1"/>
</dbReference>
<dbReference type="Proteomes" id="UP000239800">
    <property type="component" value="Unassembled WGS sequence"/>
</dbReference>
<keyword evidence="1" id="KW-0472">Membrane</keyword>
<dbReference type="Gene3D" id="3.90.550.10">
    <property type="entry name" value="Spore Coat Polysaccharide Biosynthesis Protein SpsA, Chain A"/>
    <property type="match status" value="1"/>
</dbReference>
<feature type="domain" description="Glycosyltransferase 2-like" evidence="2">
    <location>
        <begin position="6"/>
        <end position="137"/>
    </location>
</feature>
<keyword evidence="1" id="KW-1133">Transmembrane helix</keyword>
<dbReference type="RefSeq" id="WP_104811950.1">
    <property type="nucleotide sequence ID" value="NZ_MQUB01000001.1"/>
</dbReference>
<evidence type="ECO:0000259" key="2">
    <source>
        <dbReference type="Pfam" id="PF00535"/>
    </source>
</evidence>
<keyword evidence="4" id="KW-1185">Reference proteome</keyword>
<feature type="transmembrane region" description="Helical" evidence="1">
    <location>
        <begin position="240"/>
        <end position="260"/>
    </location>
</feature>
<dbReference type="InterPro" id="IPR001173">
    <property type="entry name" value="Glyco_trans_2-like"/>
</dbReference>
<feature type="transmembrane region" description="Helical" evidence="1">
    <location>
        <begin position="290"/>
        <end position="310"/>
    </location>
</feature>
<keyword evidence="3" id="KW-0808">Transferase</keyword>
<accession>A0A2S7KN21</accession>
<evidence type="ECO:0000256" key="1">
    <source>
        <dbReference type="SAM" id="Phobius"/>
    </source>
</evidence>
<dbReference type="PANTHER" id="PTHR43685:SF2">
    <property type="entry name" value="GLYCOSYLTRANSFERASE 2-LIKE DOMAIN-CONTAINING PROTEIN"/>
    <property type="match status" value="1"/>
</dbReference>
<keyword evidence="1" id="KW-0812">Transmembrane</keyword>
<sequence length="333" mass="37595">MSRSYSFVVPVFNRPDEIQELLVSMTQQTTGIPFEVVIVEDGSSQSCEHIIKRFDTKLNITYLVKANTGPGHSRNYGMERASGNYFLILDSDCILPPEYLEEVDRYLDSDFHHCFGGSDAAHPEFNEFQKAVSHVMTSFLTTGGIRGSSRAVSQFEPRSFNMGLSREAYEQSGGFGRIHPGEDPDLSLRLLEQGYKTTFVPNAFVYHKRRIDLNKFYRQVRKFGLVRPIISLWHPSSAKITFWFPSFFVLGVLISVLLGVLQSSLYMVPLLVYCLLIMLEASLRSGGLKVGILAVLVLFVQFFGYGLAFLESTTKIRILGSDPESAYPELFFN</sequence>
<evidence type="ECO:0000313" key="3">
    <source>
        <dbReference type="EMBL" id="PQB04026.1"/>
    </source>
</evidence>
<comment type="caution">
    <text evidence="3">The sequence shown here is derived from an EMBL/GenBank/DDBJ whole genome shotgun (WGS) entry which is preliminary data.</text>
</comment>
<dbReference type="PANTHER" id="PTHR43685">
    <property type="entry name" value="GLYCOSYLTRANSFERASE"/>
    <property type="match status" value="1"/>
</dbReference>
<dbReference type="InterPro" id="IPR050834">
    <property type="entry name" value="Glycosyltransf_2"/>
</dbReference>
<dbReference type="OrthoDB" id="9813550at2"/>
<organism evidence="3 4">
    <name type="scientific">Aureitalea marina</name>
    <dbReference type="NCBI Taxonomy" id="930804"/>
    <lineage>
        <taxon>Bacteria</taxon>
        <taxon>Pseudomonadati</taxon>
        <taxon>Bacteroidota</taxon>
        <taxon>Flavobacteriia</taxon>
        <taxon>Flavobacteriales</taxon>
        <taxon>Flavobacteriaceae</taxon>
        <taxon>Aureitalea</taxon>
    </lineage>
</organism>
<proteinExistence type="predicted"/>
<evidence type="ECO:0000313" key="4">
    <source>
        <dbReference type="Proteomes" id="UP000239800"/>
    </source>
</evidence>
<dbReference type="EMBL" id="MQUB01000001">
    <property type="protein sequence ID" value="PQB04026.1"/>
    <property type="molecule type" value="Genomic_DNA"/>
</dbReference>
<dbReference type="GO" id="GO:0016740">
    <property type="term" value="F:transferase activity"/>
    <property type="evidence" value="ECO:0007669"/>
    <property type="project" value="UniProtKB-KW"/>
</dbReference>
<dbReference type="Pfam" id="PF00535">
    <property type="entry name" value="Glycos_transf_2"/>
    <property type="match status" value="1"/>
</dbReference>